<keyword evidence="1" id="KW-1133">Transmembrane helix</keyword>
<accession>A0A1F4VJC6</accession>
<protein>
    <submittedName>
        <fullName evidence="2">Uncharacterized protein</fullName>
    </submittedName>
</protein>
<feature type="transmembrane region" description="Helical" evidence="1">
    <location>
        <begin position="6"/>
        <end position="26"/>
    </location>
</feature>
<dbReference type="STRING" id="1802630.A3H26_00150"/>
<gene>
    <name evidence="2" type="ORF">A3H26_00150</name>
</gene>
<dbReference type="AlphaFoldDB" id="A0A1F4VJC6"/>
<feature type="transmembrane region" description="Helical" evidence="1">
    <location>
        <begin position="90"/>
        <end position="115"/>
    </location>
</feature>
<proteinExistence type="predicted"/>
<dbReference type="EMBL" id="MEVN01000022">
    <property type="protein sequence ID" value="OGC57070.1"/>
    <property type="molecule type" value="Genomic_DNA"/>
</dbReference>
<evidence type="ECO:0000256" key="1">
    <source>
        <dbReference type="SAM" id="Phobius"/>
    </source>
</evidence>
<reference evidence="2 3" key="1">
    <citation type="journal article" date="2016" name="Nat. Commun.">
        <title>Thousands of microbial genomes shed light on interconnected biogeochemical processes in an aquifer system.</title>
        <authorList>
            <person name="Anantharaman K."/>
            <person name="Brown C.T."/>
            <person name="Hug L.A."/>
            <person name="Sharon I."/>
            <person name="Castelle C.J."/>
            <person name="Probst A.J."/>
            <person name="Thomas B.C."/>
            <person name="Singh A."/>
            <person name="Wilkins M.J."/>
            <person name="Karaoz U."/>
            <person name="Brodie E.L."/>
            <person name="Williams K.H."/>
            <person name="Hubbard S.S."/>
            <person name="Banfield J.F."/>
        </authorList>
    </citation>
    <scope>NUCLEOTIDE SEQUENCE [LARGE SCALE GENOMIC DNA]</scope>
</reference>
<comment type="caution">
    <text evidence="2">The sequence shown here is derived from an EMBL/GenBank/DDBJ whole genome shotgun (WGS) entry which is preliminary data.</text>
</comment>
<name>A0A1F4VJC6_UNCKA</name>
<evidence type="ECO:0000313" key="2">
    <source>
        <dbReference type="EMBL" id="OGC57070.1"/>
    </source>
</evidence>
<keyword evidence="1" id="KW-0472">Membrane</keyword>
<keyword evidence="1" id="KW-0812">Transmembrane</keyword>
<dbReference type="Proteomes" id="UP000177763">
    <property type="component" value="Unassembled WGS sequence"/>
</dbReference>
<organism evidence="2 3">
    <name type="scientific">candidate division WWE3 bacterium RIFCSPLOWO2_12_FULL_36_10</name>
    <dbReference type="NCBI Taxonomy" id="1802630"/>
    <lineage>
        <taxon>Bacteria</taxon>
        <taxon>Katanobacteria</taxon>
    </lineage>
</organism>
<sequence>MGADTWHFILSCLVVVAYLVFCAYMFEHATFDYYVAEELGSSLSSLKNNGYLLSPSLTRIISFYTVIINLLIVIFLYVFGMYPLFQIKSILITLLVHFIPAFLVLPGFVAVIYGLSFHKWARYWGH</sequence>
<evidence type="ECO:0000313" key="3">
    <source>
        <dbReference type="Proteomes" id="UP000177763"/>
    </source>
</evidence>
<feature type="transmembrane region" description="Helical" evidence="1">
    <location>
        <begin position="61"/>
        <end position="84"/>
    </location>
</feature>